<dbReference type="RefSeq" id="WP_209467919.1">
    <property type="nucleotide sequence ID" value="NZ_JAGGLG010000036.1"/>
</dbReference>
<evidence type="ECO:0000313" key="7">
    <source>
        <dbReference type="EMBL" id="MBP2019817.1"/>
    </source>
</evidence>
<dbReference type="Gene3D" id="3.40.50.300">
    <property type="entry name" value="P-loop containing nucleotide triphosphate hydrolases"/>
    <property type="match status" value="1"/>
</dbReference>
<evidence type="ECO:0000256" key="2">
    <source>
        <dbReference type="ARBA" id="ARBA00022741"/>
    </source>
</evidence>
<feature type="compositionally biased region" description="Low complexity" evidence="4">
    <location>
        <begin position="184"/>
        <end position="197"/>
    </location>
</feature>
<evidence type="ECO:0000256" key="3">
    <source>
        <dbReference type="ARBA" id="ARBA00022840"/>
    </source>
</evidence>
<keyword evidence="3" id="KW-0067">ATP-binding</keyword>
<name>A0ABS4JW87_9FIRM</name>
<dbReference type="PANTHER" id="PTHR42711:SF16">
    <property type="entry name" value="ABC TRANSPORTER ATP-BINDING PROTEIN"/>
    <property type="match status" value="1"/>
</dbReference>
<dbReference type="InterPro" id="IPR003439">
    <property type="entry name" value="ABC_transporter-like_ATP-bd"/>
</dbReference>
<feature type="domain" description="ABC transporter" evidence="6">
    <location>
        <begin position="298"/>
        <end position="528"/>
    </location>
</feature>
<keyword evidence="5" id="KW-1133">Transmembrane helix</keyword>
<keyword evidence="8" id="KW-1185">Reference proteome</keyword>
<sequence length="543" mass="58229">MERFTYTRTGQALKNRLFGLMLLAAVDLVSWVIPVAVLPKPWGPLIGLGGLAVTGLVYWFVAAPLRTAHVLNGERLLLQMGRHRLALRREDICGAAPWKAPLPRGVEASGISYRTDTDTLYVLADRRRLVALTLARPYETKVPDRGLCQFTRVVLSLDEPDRFCAALAAPQVPGREPREPTPVPSATAAAVPSATATEARESSGYRTSGPSPGVSTTEDPSTPPEAPPVTAGPNPEVPDRATHAAPTPAGLQRPTPPLTGVTPPAAVPAAAPRAAHECHREEALCPIGMVKRNDDEALRLVGLVKRYGDFTAVAGIDLSVRRGEVLAFLGSNGAGKSTTIRMATGLLRPTAGRVLVEGRDLWAEGGPVRRLLGYVPDVPLLHESLTAREFLWMMAGLYGLPETEGRRRAEELLAQVGLTRWGDHQIRSFSLGMKRKMAIAAALVHRPRVLLLDEVTNGLDPRAAREVKDFIKAAAREGVAVLLTTHVLEVAEELAHRIAIIHAGELRAVGDLEALRAKAGLPAAGLEELFLALTADREVGVPA</sequence>
<protein>
    <submittedName>
        <fullName evidence="7">ABC-type multidrug transport system ATPase subunit</fullName>
    </submittedName>
</protein>
<evidence type="ECO:0000256" key="1">
    <source>
        <dbReference type="ARBA" id="ARBA00022448"/>
    </source>
</evidence>
<keyword evidence="2" id="KW-0547">Nucleotide-binding</keyword>
<organism evidence="7 8">
    <name type="scientific">Symbiobacterium terraclitae</name>
    <dbReference type="NCBI Taxonomy" id="557451"/>
    <lineage>
        <taxon>Bacteria</taxon>
        <taxon>Bacillati</taxon>
        <taxon>Bacillota</taxon>
        <taxon>Clostridia</taxon>
        <taxon>Eubacteriales</taxon>
        <taxon>Symbiobacteriaceae</taxon>
        <taxon>Symbiobacterium</taxon>
    </lineage>
</organism>
<dbReference type="PROSITE" id="PS50893">
    <property type="entry name" value="ABC_TRANSPORTER_2"/>
    <property type="match status" value="1"/>
</dbReference>
<keyword evidence="1" id="KW-0813">Transport</keyword>
<evidence type="ECO:0000259" key="6">
    <source>
        <dbReference type="PROSITE" id="PS50893"/>
    </source>
</evidence>
<comment type="caution">
    <text evidence="7">The sequence shown here is derived from an EMBL/GenBank/DDBJ whole genome shotgun (WGS) entry which is preliminary data.</text>
</comment>
<dbReference type="EMBL" id="JAGGLG010000036">
    <property type="protein sequence ID" value="MBP2019817.1"/>
    <property type="molecule type" value="Genomic_DNA"/>
</dbReference>
<feature type="transmembrane region" description="Helical" evidence="5">
    <location>
        <begin position="20"/>
        <end position="39"/>
    </location>
</feature>
<dbReference type="Proteomes" id="UP001519289">
    <property type="component" value="Unassembled WGS sequence"/>
</dbReference>
<dbReference type="PANTHER" id="PTHR42711">
    <property type="entry name" value="ABC TRANSPORTER ATP-BINDING PROTEIN"/>
    <property type="match status" value="1"/>
</dbReference>
<dbReference type="InterPro" id="IPR003593">
    <property type="entry name" value="AAA+_ATPase"/>
</dbReference>
<reference evidence="7 8" key="1">
    <citation type="submission" date="2021-03" db="EMBL/GenBank/DDBJ databases">
        <title>Genomic Encyclopedia of Type Strains, Phase IV (KMG-IV): sequencing the most valuable type-strain genomes for metagenomic binning, comparative biology and taxonomic classification.</title>
        <authorList>
            <person name="Goeker M."/>
        </authorList>
    </citation>
    <scope>NUCLEOTIDE SEQUENCE [LARGE SCALE GENOMIC DNA]</scope>
    <source>
        <strain evidence="7 8">DSM 27138</strain>
    </source>
</reference>
<dbReference type="SUPFAM" id="SSF52540">
    <property type="entry name" value="P-loop containing nucleoside triphosphate hydrolases"/>
    <property type="match status" value="1"/>
</dbReference>
<dbReference type="InterPro" id="IPR027417">
    <property type="entry name" value="P-loop_NTPase"/>
</dbReference>
<dbReference type="Pfam" id="PF00005">
    <property type="entry name" value="ABC_tran"/>
    <property type="match status" value="1"/>
</dbReference>
<feature type="region of interest" description="Disordered" evidence="4">
    <location>
        <begin position="168"/>
        <end position="268"/>
    </location>
</feature>
<keyword evidence="5" id="KW-0472">Membrane</keyword>
<accession>A0ABS4JW87</accession>
<evidence type="ECO:0000256" key="4">
    <source>
        <dbReference type="SAM" id="MobiDB-lite"/>
    </source>
</evidence>
<proteinExistence type="predicted"/>
<feature type="compositionally biased region" description="Polar residues" evidence="4">
    <location>
        <begin position="204"/>
        <end position="220"/>
    </location>
</feature>
<dbReference type="InterPro" id="IPR050763">
    <property type="entry name" value="ABC_transporter_ATP-binding"/>
</dbReference>
<dbReference type="InterPro" id="IPR017871">
    <property type="entry name" value="ABC_transporter-like_CS"/>
</dbReference>
<dbReference type="PROSITE" id="PS00211">
    <property type="entry name" value="ABC_TRANSPORTER_1"/>
    <property type="match status" value="1"/>
</dbReference>
<feature type="compositionally biased region" description="Low complexity" evidence="4">
    <location>
        <begin position="258"/>
        <end position="268"/>
    </location>
</feature>
<evidence type="ECO:0000313" key="8">
    <source>
        <dbReference type="Proteomes" id="UP001519289"/>
    </source>
</evidence>
<keyword evidence="5" id="KW-0812">Transmembrane</keyword>
<dbReference type="SMART" id="SM00382">
    <property type="entry name" value="AAA"/>
    <property type="match status" value="1"/>
</dbReference>
<gene>
    <name evidence="7" type="ORF">J2Z79_003259</name>
</gene>
<feature type="transmembrane region" description="Helical" evidence="5">
    <location>
        <begin position="45"/>
        <end position="65"/>
    </location>
</feature>
<evidence type="ECO:0000256" key="5">
    <source>
        <dbReference type="SAM" id="Phobius"/>
    </source>
</evidence>